<name>A0A0K2UXE5_LEPSM</name>
<accession>A0A0K2UXE5</accession>
<evidence type="ECO:0000313" key="1">
    <source>
        <dbReference type="EMBL" id="CDW42923.1"/>
    </source>
</evidence>
<protein>
    <submittedName>
        <fullName evidence="1">Uncharacterized protein</fullName>
    </submittedName>
</protein>
<dbReference type="EMBL" id="HACA01025562">
    <property type="protein sequence ID" value="CDW42923.1"/>
    <property type="molecule type" value="Transcribed_RNA"/>
</dbReference>
<reference evidence="1" key="1">
    <citation type="submission" date="2014-05" db="EMBL/GenBank/DDBJ databases">
        <authorList>
            <person name="Chronopoulou M."/>
        </authorList>
    </citation>
    <scope>NUCLEOTIDE SEQUENCE</scope>
    <source>
        <tissue evidence="1">Whole organism</tissue>
    </source>
</reference>
<dbReference type="AlphaFoldDB" id="A0A0K2UXE5"/>
<proteinExistence type="predicted"/>
<sequence length="17" mass="2155">MSLSHLKSFLMYFCFHY</sequence>
<organism evidence="1">
    <name type="scientific">Lepeophtheirus salmonis</name>
    <name type="common">Salmon louse</name>
    <name type="synonym">Caligus salmonis</name>
    <dbReference type="NCBI Taxonomy" id="72036"/>
    <lineage>
        <taxon>Eukaryota</taxon>
        <taxon>Metazoa</taxon>
        <taxon>Ecdysozoa</taxon>
        <taxon>Arthropoda</taxon>
        <taxon>Crustacea</taxon>
        <taxon>Multicrustacea</taxon>
        <taxon>Hexanauplia</taxon>
        <taxon>Copepoda</taxon>
        <taxon>Siphonostomatoida</taxon>
        <taxon>Caligidae</taxon>
        <taxon>Lepeophtheirus</taxon>
    </lineage>
</organism>